<proteinExistence type="predicted"/>
<evidence type="ECO:0000313" key="1">
    <source>
        <dbReference type="EMBL" id="AOZ63703.1"/>
    </source>
</evidence>
<evidence type="ECO:0000313" key="2">
    <source>
        <dbReference type="Proteomes" id="UP000224902"/>
    </source>
</evidence>
<dbReference type="OrthoDB" id="1242at10239"/>
<protein>
    <submittedName>
        <fullName evidence="1">Terminase large subunit</fullName>
    </submittedName>
</protein>
<gene>
    <name evidence="1" type="ORF">SEA_WEASELS2_114</name>
</gene>
<dbReference type="Proteomes" id="UP000224902">
    <property type="component" value="Segment"/>
</dbReference>
<name>A0A1I9SA97_9CAUD</name>
<sequence length="583" mass="67026">MTDFFTQLLDEINDDVFEETPVDLDTFVHSKHYLRQPRLSDIQADIVERGSQIYREKELIQLFGKERGSQIWKETCKDIHLVLGKGSGKDHMSQIICCYIVYKLLCLKDPQAYFGKPEGDAIDIVNMALNAQQAKRVFFDGLVNKIKRSPWFQGKYTARMQDIEFDKNITIYSLHSSFEAAEGLNILVAVLDELDGFAFDDANDIYKALSGTVSSRFSEVGKVLVLSFPRSKNGWVFKKYDEACKNKDVIKKSHTFKINADLEDDAPGNEFTVHWEEEVITEYKIDNFFALKAATFNVNPMKHIEQYKKDFYDDLEDTLMRVCANPPDTDSNAFFKNHAKLEQVFNQSNGWDNETQELKVIGKEDTNYYIHIDLSKIHDRTVVALGHVDKWVQVDMGSLATDPKPFIEVDLFRVWEPTRNNPVDHSEVMDFVLLLCKKFRVELVTFDQWGSANMIEYLVNVGIKAEKKSLARPEYQEFALAVGDLRLRAPEDPRLMDELVNLVILPDGKVDHPNKNHNDISEAICGVIRNCVTSEFEDSTMEVITYSGIVRQEQAQREAEHARMNKPPMPNDIQQWLDSLEGI</sequence>
<dbReference type="Gene3D" id="3.40.50.300">
    <property type="entry name" value="P-loop containing nucleotide triphosphate hydrolases"/>
    <property type="match status" value="1"/>
</dbReference>
<reference evidence="2" key="1">
    <citation type="submission" date="2016-08" db="EMBL/GenBank/DDBJ databases">
        <authorList>
            <person name="Seilhamer J.J."/>
        </authorList>
    </citation>
    <scope>NUCLEOTIDE SEQUENCE [LARGE SCALE GENOMIC DNA]</scope>
</reference>
<keyword evidence="2" id="KW-1185">Reference proteome</keyword>
<dbReference type="EMBL" id="KX774321">
    <property type="protein sequence ID" value="AOZ63703.1"/>
    <property type="molecule type" value="Genomic_DNA"/>
</dbReference>
<accession>A0A1I9SA97</accession>
<dbReference type="Gene3D" id="3.30.420.240">
    <property type="match status" value="1"/>
</dbReference>
<organism evidence="1 2">
    <name type="scientific">Rhodococcus phage Weasels2</name>
    <dbReference type="NCBI Taxonomy" id="1897437"/>
    <lineage>
        <taxon>Viruses</taxon>
        <taxon>Duplodnaviria</taxon>
        <taxon>Heunggongvirae</taxon>
        <taxon>Uroviricota</taxon>
        <taxon>Caudoviricetes</taxon>
        <taxon>Weaselvirus</taxon>
        <taxon>Weaselvirus weasel</taxon>
    </lineage>
</organism>
<dbReference type="InterPro" id="IPR027417">
    <property type="entry name" value="P-loop_NTPase"/>
</dbReference>